<dbReference type="OMA" id="DRSISHY"/>
<sequence>MNYSAAHDVALEKFRKATLEEISEYSGYPIDGNRIKIEFLDRRFEVDYPSGQFYAETTLNEEISVPTQILILHYLVNRSPAMQTGQLISYKELPGGNIYIQPFTNRAINPLVKTFGSQRSKLIQAAVALGGEVVSLGDAAVVLSVFPKVPITLVIWEADDEFPATGNILFDSSAGTVLPTEDYAVLASQVVFALRKLASQ</sequence>
<dbReference type="RefSeq" id="WP_005813269.1">
    <property type="nucleotide sequence ID" value="NZ_CABKQQ010000044.1"/>
</dbReference>
<dbReference type="Proteomes" id="UP000054623">
    <property type="component" value="Unassembled WGS sequence"/>
</dbReference>
<evidence type="ECO:0000313" key="3">
    <source>
        <dbReference type="EMBL" id="KTE90251.1"/>
    </source>
</evidence>
<evidence type="ECO:0000313" key="4">
    <source>
        <dbReference type="Proteomes" id="UP000054623"/>
    </source>
</evidence>
<gene>
    <name evidence="3" type="ORF">AT727_10010</name>
    <name evidence="2" type="ORF">DPCES_2767</name>
</gene>
<evidence type="ECO:0000313" key="2">
    <source>
        <dbReference type="EMBL" id="CDX02654.1"/>
    </source>
</evidence>
<dbReference type="PATRIC" id="fig|49338.4.peg.2973"/>
<reference evidence="2" key="1">
    <citation type="submission" date="2014-07" db="EMBL/GenBank/DDBJ databases">
        <authorList>
            <person name="Hornung V.Bastian."/>
        </authorList>
    </citation>
    <scope>NUCLEOTIDE SEQUENCE</scope>
    <source>
        <strain evidence="2">PCE-S</strain>
    </source>
</reference>
<dbReference type="InterPro" id="IPR024264">
    <property type="entry name" value="DUF3786"/>
</dbReference>
<reference evidence="3 4" key="2">
    <citation type="submission" date="2015-12" db="EMBL/GenBank/DDBJ databases">
        <title>Draft Genome Sequence of Desulfitobacterium hafniense Strain DH, a Sulfate-reducing Bacterium Isolated from Paddy Soils.</title>
        <authorList>
            <person name="Bao P."/>
            <person name="Zhang X."/>
            <person name="Li G."/>
        </authorList>
    </citation>
    <scope>NUCLEOTIDE SEQUENCE [LARGE SCALE GENOMIC DNA]</scope>
    <source>
        <strain evidence="3 4">DH</strain>
    </source>
</reference>
<organism evidence="2">
    <name type="scientific">Desulfitobacterium hafniense</name>
    <name type="common">Desulfitobacterium frappieri</name>
    <dbReference type="NCBI Taxonomy" id="49338"/>
    <lineage>
        <taxon>Bacteria</taxon>
        <taxon>Bacillati</taxon>
        <taxon>Bacillota</taxon>
        <taxon>Clostridia</taxon>
        <taxon>Eubacteriales</taxon>
        <taxon>Desulfitobacteriaceae</taxon>
        <taxon>Desulfitobacterium</taxon>
    </lineage>
</organism>
<dbReference type="EMBL" id="LOCK01000050">
    <property type="protein sequence ID" value="KTE90251.1"/>
    <property type="molecule type" value="Genomic_DNA"/>
</dbReference>
<feature type="domain" description="DUF3786" evidence="1">
    <location>
        <begin position="19"/>
        <end position="191"/>
    </location>
</feature>
<dbReference type="EMBL" id="LK996017">
    <property type="protein sequence ID" value="CDX02654.1"/>
    <property type="molecule type" value="Genomic_DNA"/>
</dbReference>
<proteinExistence type="predicted"/>
<protein>
    <recommendedName>
        <fullName evidence="1">DUF3786 domain-containing protein</fullName>
    </recommendedName>
</protein>
<name>A0A098B197_DESHA</name>
<dbReference type="OrthoDB" id="159408at2"/>
<accession>A0A098B197</accession>
<dbReference type="Pfam" id="PF12654">
    <property type="entry name" value="DUF3786"/>
    <property type="match status" value="1"/>
</dbReference>
<dbReference type="AlphaFoldDB" id="A0A098B197"/>
<evidence type="ECO:0000259" key="1">
    <source>
        <dbReference type="Pfam" id="PF12654"/>
    </source>
</evidence>